<accession>A0A8S9TZM9</accession>
<proteinExistence type="predicted"/>
<dbReference type="AlphaFoldDB" id="A0A8S9TZM9"/>
<organism evidence="1 2">
    <name type="scientific">Phytophthora infestans</name>
    <name type="common">Potato late blight agent</name>
    <name type="synonym">Botrytis infestans</name>
    <dbReference type="NCBI Taxonomy" id="4787"/>
    <lineage>
        <taxon>Eukaryota</taxon>
        <taxon>Sar</taxon>
        <taxon>Stramenopiles</taxon>
        <taxon>Oomycota</taxon>
        <taxon>Peronosporomycetes</taxon>
        <taxon>Peronosporales</taxon>
        <taxon>Peronosporaceae</taxon>
        <taxon>Phytophthora</taxon>
    </lineage>
</organism>
<evidence type="ECO:0000313" key="1">
    <source>
        <dbReference type="EMBL" id="KAF4132124.1"/>
    </source>
</evidence>
<dbReference type="EMBL" id="JAACNO010002612">
    <property type="protein sequence ID" value="KAF4132124.1"/>
    <property type="molecule type" value="Genomic_DNA"/>
</dbReference>
<dbReference type="Gene3D" id="1.25.40.20">
    <property type="entry name" value="Ankyrin repeat-containing domain"/>
    <property type="match status" value="1"/>
</dbReference>
<name>A0A8S9TZM9_PHYIN</name>
<dbReference type="Proteomes" id="UP000704712">
    <property type="component" value="Unassembled WGS sequence"/>
</dbReference>
<sequence length="216" mass="24944">MKMIEMFPDYGYIQRDMALANWALHYLAQFGRLDLMKQVVLLHPPPAQDQSLCLHAWWNQAEIMLYLYELGAAEEMEDEGVVREYAREMRLAIRDDRYKVVKWLVENISLPESGYPGKTVIPMTIRCGRFNILKLIHKLGSSNVIALTQNEINRNAQVTLWWFQCENLMGIAGGSGRVDIFQCFLEKYPQDAERCYGHSSMVCPLGIDLVAPRQQI</sequence>
<gene>
    <name evidence="1" type="ORF">GN958_ATG18691</name>
</gene>
<comment type="caution">
    <text evidence="1">The sequence shown here is derived from an EMBL/GenBank/DDBJ whole genome shotgun (WGS) entry which is preliminary data.</text>
</comment>
<protein>
    <submittedName>
        <fullName evidence="1">Uncharacterized protein</fullName>
    </submittedName>
</protein>
<dbReference type="InterPro" id="IPR036770">
    <property type="entry name" value="Ankyrin_rpt-contain_sf"/>
</dbReference>
<reference evidence="1" key="1">
    <citation type="submission" date="2020-03" db="EMBL/GenBank/DDBJ databases">
        <title>Hybrid Assembly of Korean Phytophthora infestans isolates.</title>
        <authorList>
            <person name="Prokchorchik M."/>
            <person name="Lee Y."/>
            <person name="Seo J."/>
            <person name="Cho J.-H."/>
            <person name="Park Y.-E."/>
            <person name="Jang D.-C."/>
            <person name="Im J.-S."/>
            <person name="Choi J.-G."/>
            <person name="Park H.-J."/>
            <person name="Lee G.-B."/>
            <person name="Lee Y.-G."/>
            <person name="Hong S.-Y."/>
            <person name="Cho K."/>
            <person name="Sohn K.H."/>
        </authorList>
    </citation>
    <scope>NUCLEOTIDE SEQUENCE</scope>
    <source>
        <strain evidence="1">KR_2_A2</strain>
    </source>
</reference>
<evidence type="ECO:0000313" key="2">
    <source>
        <dbReference type="Proteomes" id="UP000704712"/>
    </source>
</evidence>
<dbReference type="SUPFAM" id="SSF140860">
    <property type="entry name" value="Pseudo ankyrin repeat-like"/>
    <property type="match status" value="1"/>
</dbReference>